<name>A0ABS4S8T1_9BACI</name>
<organism evidence="1 2">
    <name type="scientific">Virgibacillus alimentarius</name>
    <dbReference type="NCBI Taxonomy" id="698769"/>
    <lineage>
        <taxon>Bacteria</taxon>
        <taxon>Bacillati</taxon>
        <taxon>Bacillota</taxon>
        <taxon>Bacilli</taxon>
        <taxon>Bacillales</taxon>
        <taxon>Bacillaceae</taxon>
        <taxon>Virgibacillus</taxon>
    </lineage>
</organism>
<accession>A0ABS4S8T1</accession>
<dbReference type="RefSeq" id="WP_051681487.1">
    <property type="nucleotide sequence ID" value="NZ_JAGIKX010000007.1"/>
</dbReference>
<keyword evidence="2" id="KW-1185">Reference proteome</keyword>
<dbReference type="EMBL" id="JAGIKX010000007">
    <property type="protein sequence ID" value="MBP2257284.1"/>
    <property type="molecule type" value="Genomic_DNA"/>
</dbReference>
<evidence type="ECO:0000313" key="1">
    <source>
        <dbReference type="EMBL" id="MBP2257284.1"/>
    </source>
</evidence>
<evidence type="ECO:0008006" key="3">
    <source>
        <dbReference type="Google" id="ProtNLM"/>
    </source>
</evidence>
<gene>
    <name evidence="1" type="ORF">J2Z81_001232</name>
</gene>
<proteinExistence type="predicted"/>
<reference evidence="1 2" key="1">
    <citation type="submission" date="2021-03" db="EMBL/GenBank/DDBJ databases">
        <title>Genomic Encyclopedia of Type Strains, Phase IV (KMG-IV): sequencing the most valuable type-strain genomes for metagenomic binning, comparative biology and taxonomic classification.</title>
        <authorList>
            <person name="Goeker M."/>
        </authorList>
    </citation>
    <scope>NUCLEOTIDE SEQUENCE [LARGE SCALE GENOMIC DNA]</scope>
    <source>
        <strain evidence="1 2">DSM 25790</strain>
    </source>
</reference>
<comment type="caution">
    <text evidence="1">The sequence shown here is derived from an EMBL/GenBank/DDBJ whole genome shotgun (WGS) entry which is preliminary data.</text>
</comment>
<dbReference type="Proteomes" id="UP001519294">
    <property type="component" value="Unassembled WGS sequence"/>
</dbReference>
<protein>
    <recommendedName>
        <fullName evidence="3">DUF3993 domain-containing protein</fullName>
    </recommendedName>
</protein>
<sequence>MRTHKAKYLLWMLCSAILFSLFIFQTNNLKIISAKNVHSITQEEEDQSLSHEQIASLTDQFMDKLIQKTKNNKVLEYDTKEGLTHAFNQIATSSVVSTYIEYYYHEKQDGLYLKTTAKPPWFNKENDYDMVQLESNKVKVKQVNDSALYGTYTIVYEFTRNKSWKITDITHL</sequence>
<evidence type="ECO:0000313" key="2">
    <source>
        <dbReference type="Proteomes" id="UP001519294"/>
    </source>
</evidence>